<proteinExistence type="predicted"/>
<evidence type="ECO:0000313" key="2">
    <source>
        <dbReference type="Proteomes" id="UP001321526"/>
    </source>
</evidence>
<dbReference type="Proteomes" id="UP001321526">
    <property type="component" value="Chromosome"/>
</dbReference>
<dbReference type="EMBL" id="CP035631">
    <property type="protein sequence ID" value="WFF41394.1"/>
    <property type="molecule type" value="Genomic_DNA"/>
</dbReference>
<sequence length="126" mass="14702">MNRFRYKDTLVLDDDWLRFEVPMPPQRFRYTGRQIATIYDSHICQAGIPDIDTVYCAHIQHAPNIDSYQPALYVPSQHHAIVVIDHRFALARHAKAWIADRVRELIIARRHPWPGSHRSPLLSNPA</sequence>
<dbReference type="RefSeq" id="WP_282236056.1">
    <property type="nucleotide sequence ID" value="NZ_CP035631.1"/>
</dbReference>
<gene>
    <name evidence="1" type="ORF">EVC62_07670</name>
</gene>
<accession>A0ABY8FNC8</accession>
<evidence type="ECO:0000313" key="1">
    <source>
        <dbReference type="EMBL" id="WFF41394.1"/>
    </source>
</evidence>
<organism evidence="1 2">
    <name type="scientific">Salinicola endophyticus</name>
    <dbReference type="NCBI Taxonomy" id="1949083"/>
    <lineage>
        <taxon>Bacteria</taxon>
        <taxon>Pseudomonadati</taxon>
        <taxon>Pseudomonadota</taxon>
        <taxon>Gammaproteobacteria</taxon>
        <taxon>Oceanospirillales</taxon>
        <taxon>Halomonadaceae</taxon>
        <taxon>Salinicola</taxon>
    </lineage>
</organism>
<keyword evidence="2" id="KW-1185">Reference proteome</keyword>
<name>A0ABY8FNC8_9GAMM</name>
<reference evidence="1 2" key="1">
    <citation type="submission" date="2019-01" db="EMBL/GenBank/DDBJ databases">
        <title>Genome sequence of Salinicola endophyticus REST5.</title>
        <authorList>
            <person name="Nascimento F.X."/>
        </authorList>
    </citation>
    <scope>NUCLEOTIDE SEQUENCE [LARGE SCALE GENOMIC DNA]</scope>
    <source>
        <strain evidence="1 2">REST5</strain>
    </source>
</reference>
<protein>
    <submittedName>
        <fullName evidence="1">Uncharacterized protein</fullName>
    </submittedName>
</protein>